<protein>
    <submittedName>
        <fullName evidence="3">Alpha/beta hydrolase</fullName>
    </submittedName>
</protein>
<dbReference type="Pfam" id="PF07859">
    <property type="entry name" value="Abhydrolase_3"/>
    <property type="match status" value="1"/>
</dbReference>
<feature type="domain" description="Alpha/beta hydrolase fold-3" evidence="2">
    <location>
        <begin position="75"/>
        <end position="283"/>
    </location>
</feature>
<proteinExistence type="predicted"/>
<dbReference type="EMBL" id="BSYJ01000006">
    <property type="protein sequence ID" value="GMG88413.1"/>
    <property type="molecule type" value="Genomic_DNA"/>
</dbReference>
<dbReference type="InterPro" id="IPR029058">
    <property type="entry name" value="AB_hydrolase_fold"/>
</dbReference>
<name>A0ABQ6M248_9GAMM</name>
<dbReference type="Proteomes" id="UP001224392">
    <property type="component" value="Unassembled WGS sequence"/>
</dbReference>
<accession>A0ABQ6M248</accession>
<evidence type="ECO:0000256" key="1">
    <source>
        <dbReference type="ARBA" id="ARBA00022801"/>
    </source>
</evidence>
<dbReference type="SUPFAM" id="SSF53474">
    <property type="entry name" value="alpha/beta-Hydrolases"/>
    <property type="match status" value="1"/>
</dbReference>
<keyword evidence="4" id="KW-1185">Reference proteome</keyword>
<gene>
    <name evidence="3" type="ORF">MNKW57_27340</name>
</gene>
<dbReference type="PANTHER" id="PTHR48081">
    <property type="entry name" value="AB HYDROLASE SUPERFAMILY PROTEIN C4A8.06C"/>
    <property type="match status" value="1"/>
</dbReference>
<dbReference type="InterPro" id="IPR013094">
    <property type="entry name" value="AB_hydrolase_3"/>
</dbReference>
<evidence type="ECO:0000259" key="2">
    <source>
        <dbReference type="Pfam" id="PF07859"/>
    </source>
</evidence>
<keyword evidence="1 3" id="KW-0378">Hydrolase</keyword>
<dbReference type="Gene3D" id="3.40.50.1820">
    <property type="entry name" value="alpha/beta hydrolase"/>
    <property type="match status" value="1"/>
</dbReference>
<evidence type="ECO:0000313" key="4">
    <source>
        <dbReference type="Proteomes" id="UP001224392"/>
    </source>
</evidence>
<reference evidence="3 4" key="1">
    <citation type="submission" date="2023-04" db="EMBL/GenBank/DDBJ databases">
        <title>Marinobulbifer ophiurae gen. nov., sp. Nov., isolate from tissue of brittle star Ophioplocus japonicus.</title>
        <authorList>
            <person name="Kawano K."/>
            <person name="Sawayama S."/>
            <person name="Nakagawa S."/>
        </authorList>
    </citation>
    <scope>NUCLEOTIDE SEQUENCE [LARGE SCALE GENOMIC DNA]</scope>
    <source>
        <strain evidence="3 4">NKW57</strain>
    </source>
</reference>
<sequence length="309" mass="33924">MKMDISKIHPELRNIVRFIPPLPFHSRLFVWLTNFLQALVPTKKSLSGVEISSRRLSTASVRIYTPQGPLSGAGLLWIHGGGLISGRAAQDDQVCARYAEALRLVVVSVDYRLAPKHPFPAALDDCHAAWSWFVQEAANLGVDPKRIAVSGQSAGAGLAASLSQKLSDESGQQPAAQVLFCPMLDDRTADRAELDAVKHRIWNNRSNRAGWSAYLGQPPGAQQTPAYAVPARRSSLANLPPAWIGIGDIDLFYDEASEYARRLKNADVRCTFHTVPMAPHAFETIVPDAEISKGLFADNYRFLKDVLDL</sequence>
<dbReference type="PANTHER" id="PTHR48081:SF8">
    <property type="entry name" value="ALPHA_BETA HYDROLASE FOLD-3 DOMAIN-CONTAINING PROTEIN-RELATED"/>
    <property type="match status" value="1"/>
</dbReference>
<dbReference type="InterPro" id="IPR050300">
    <property type="entry name" value="GDXG_lipolytic_enzyme"/>
</dbReference>
<comment type="caution">
    <text evidence="3">The sequence shown here is derived from an EMBL/GenBank/DDBJ whole genome shotgun (WGS) entry which is preliminary data.</text>
</comment>
<evidence type="ECO:0000313" key="3">
    <source>
        <dbReference type="EMBL" id="GMG88413.1"/>
    </source>
</evidence>
<dbReference type="GO" id="GO:0016787">
    <property type="term" value="F:hydrolase activity"/>
    <property type="evidence" value="ECO:0007669"/>
    <property type="project" value="UniProtKB-KW"/>
</dbReference>
<organism evidence="3 4">
    <name type="scientific">Biformimicrobium ophioploci</name>
    <dbReference type="NCBI Taxonomy" id="3036711"/>
    <lineage>
        <taxon>Bacteria</taxon>
        <taxon>Pseudomonadati</taxon>
        <taxon>Pseudomonadota</taxon>
        <taxon>Gammaproteobacteria</taxon>
        <taxon>Cellvibrionales</taxon>
        <taxon>Microbulbiferaceae</taxon>
        <taxon>Biformimicrobium</taxon>
    </lineage>
</organism>